<dbReference type="InterPro" id="IPR058922">
    <property type="entry name" value="WHD_DRP"/>
</dbReference>
<dbReference type="InterPro" id="IPR055414">
    <property type="entry name" value="LRR_R13L4/SHOC2-like"/>
</dbReference>
<evidence type="ECO:0000313" key="10">
    <source>
        <dbReference type="EMBL" id="CAD1831446.1"/>
    </source>
</evidence>
<dbReference type="CDD" id="cd14798">
    <property type="entry name" value="RX-CC_like"/>
    <property type="match status" value="1"/>
</dbReference>
<reference evidence="10" key="1">
    <citation type="submission" date="2020-07" db="EMBL/GenBank/DDBJ databases">
        <authorList>
            <person name="Lin J."/>
        </authorList>
    </citation>
    <scope>NUCLEOTIDE SEQUENCE</scope>
</reference>
<name>A0A6V7PLL3_ANACO</name>
<dbReference type="InterPro" id="IPR041118">
    <property type="entry name" value="Rx_N"/>
</dbReference>
<protein>
    <recommendedName>
        <fullName evidence="11">Disease resistance RPP13-like protein 3</fullName>
    </recommendedName>
</protein>
<dbReference type="Pfam" id="PF00931">
    <property type="entry name" value="NB-ARC"/>
    <property type="match status" value="2"/>
</dbReference>
<evidence type="ECO:0000256" key="5">
    <source>
        <dbReference type="ARBA" id="ARBA00022821"/>
    </source>
</evidence>
<dbReference type="Gene3D" id="1.10.10.10">
    <property type="entry name" value="Winged helix-like DNA-binding domain superfamily/Winged helix DNA-binding domain"/>
    <property type="match status" value="1"/>
</dbReference>
<dbReference type="InterPro" id="IPR044974">
    <property type="entry name" value="Disease_R_plants"/>
</dbReference>
<proteinExistence type="inferred from homology"/>
<evidence type="ECO:0000256" key="2">
    <source>
        <dbReference type="ARBA" id="ARBA00022614"/>
    </source>
</evidence>
<dbReference type="Gene3D" id="1.20.5.4130">
    <property type="match status" value="1"/>
</dbReference>
<dbReference type="PRINTS" id="PR00364">
    <property type="entry name" value="DISEASERSIST"/>
</dbReference>
<gene>
    <name evidence="10" type="ORF">CB5_LOCUS14657</name>
</gene>
<feature type="domain" description="Disease resistance R13L4/SHOC-2-like LRR" evidence="9">
    <location>
        <begin position="609"/>
        <end position="886"/>
    </location>
</feature>
<dbReference type="InterPro" id="IPR032675">
    <property type="entry name" value="LRR_dom_sf"/>
</dbReference>
<dbReference type="Gene3D" id="3.40.50.300">
    <property type="entry name" value="P-loop containing nucleotide triphosphate hydrolases"/>
    <property type="match status" value="1"/>
</dbReference>
<evidence type="ECO:0000256" key="4">
    <source>
        <dbReference type="ARBA" id="ARBA00022741"/>
    </source>
</evidence>
<dbReference type="PANTHER" id="PTHR23155:SF1205">
    <property type="entry name" value="DISEASE RESISTANCE PROTEIN RPM1"/>
    <property type="match status" value="1"/>
</dbReference>
<dbReference type="SUPFAM" id="SSF52540">
    <property type="entry name" value="P-loop containing nucleoside triphosphate hydrolases"/>
    <property type="match status" value="1"/>
</dbReference>
<keyword evidence="5" id="KW-0611">Plant defense</keyword>
<evidence type="ECO:0008006" key="11">
    <source>
        <dbReference type="Google" id="ProtNLM"/>
    </source>
</evidence>
<dbReference type="InterPro" id="IPR042197">
    <property type="entry name" value="Apaf_helical"/>
</dbReference>
<dbReference type="GO" id="GO:0002758">
    <property type="term" value="P:innate immune response-activating signaling pathway"/>
    <property type="evidence" value="ECO:0007669"/>
    <property type="project" value="UniProtKB-ARBA"/>
</dbReference>
<dbReference type="PANTHER" id="PTHR23155">
    <property type="entry name" value="DISEASE RESISTANCE PROTEIN RP"/>
    <property type="match status" value="1"/>
</dbReference>
<keyword evidence="4" id="KW-0547">Nucleotide-binding</keyword>
<keyword evidence="3" id="KW-0677">Repeat</keyword>
<dbReference type="GO" id="GO:0009626">
    <property type="term" value="P:plant-type hypersensitive response"/>
    <property type="evidence" value="ECO:0007669"/>
    <property type="project" value="UniProtKB-ARBA"/>
</dbReference>
<comment type="similarity">
    <text evidence="1">Belongs to the disease resistance NB-LRR family.</text>
</comment>
<evidence type="ECO:0000259" key="6">
    <source>
        <dbReference type="Pfam" id="PF00931"/>
    </source>
</evidence>
<evidence type="ECO:0000256" key="1">
    <source>
        <dbReference type="ARBA" id="ARBA00008894"/>
    </source>
</evidence>
<accession>A0A6V7PLL3</accession>
<evidence type="ECO:0000256" key="3">
    <source>
        <dbReference type="ARBA" id="ARBA00022737"/>
    </source>
</evidence>
<evidence type="ECO:0000259" key="8">
    <source>
        <dbReference type="Pfam" id="PF23559"/>
    </source>
</evidence>
<dbReference type="Gene3D" id="1.10.8.430">
    <property type="entry name" value="Helical domain of apoptotic protease-activating factors"/>
    <property type="match status" value="1"/>
</dbReference>
<dbReference type="InterPro" id="IPR002182">
    <property type="entry name" value="NB-ARC"/>
</dbReference>
<evidence type="ECO:0000259" key="7">
    <source>
        <dbReference type="Pfam" id="PF18052"/>
    </source>
</evidence>
<feature type="domain" description="NB-ARC" evidence="6">
    <location>
        <begin position="223"/>
        <end position="361"/>
    </location>
</feature>
<dbReference type="Pfam" id="PF18052">
    <property type="entry name" value="Rx_N"/>
    <property type="match status" value="1"/>
</dbReference>
<sequence length="924" mass="105362">MSEDAIISYILNKIDDLFTEEISLIWKVADDLESLKQELQALVIFLNNMDYKQRQDAGTKIWLSSVRDVAYEADDLIDAYTNTLEKRYAPATRIFHSNTLQKDIKQLKSKIREITIYVPKLHEQRGKGSSSSTDADQEGHLHPWRRSFADLGDDVVVGFEHDANLIAKRLLHSEGRRQVVAITGMGGAGKTTLAAVVYKLFSKAPVRGHAHFAQLKEADSGGELQNHFDACAWVPVHQDPNIMDLLLIMIDQLGLSEYVEAKEYVIYRARSWGVQFLTEKLYSFLEQRRYLIVLDDIWRKKVWDQLKAALPNSGNGSRIIVTTRFKDVAIYHDPGSEPYEMRPLNEDDSWRLFLTKVFPQDQPTCPRELEDLGRQFCRKCAGLPLALVVLGGLDLIKQKHLSLWSKLPDNMNWDSTDNGKQCLEILALSYYDLPYNMKSCFLYLGAFPQGSEISASKLTKLWIGDDLIPKEEGITLEGTATNYLEELAQRCLVEIVKRGPDMSIKKVRVHDLLGELAKSEARESRFLRVETITSIEEESKPQEIAARRVALHPSSDKLTGIFNEKLRALLVFPTGRIIQTSRDNRKKWWFCDWSKDCFNFFRKINRSDKKMEFLRVLELDGFEEGDRLGLYIEDMTRLRYLGLKDTSFATIPYFNGIPPHLQTLDIRGTSITELPSEVWTLTKLRHLYLSSVRLLNSQALRSGMPLHNLQTLKIDDYYQNTRNSQLVGCLKLLSSLNTLTLRANEIPQKVFTATSTHAKLHKLKLDGTLQPDELCGIENFAPNITELTLSRSNLQGEPTQTLGQLKNLRILKLRDDACQCENISCSPGSFPNLSYLELSNLCHLALLNIEPGSFPNLMHLSIHRCDNLHAVPNGLNHITTLQVLECKEMPSSFVKEINDWRRTHPAVRVIIPDRQPPQDLSPTA</sequence>
<dbReference type="InterPro" id="IPR038005">
    <property type="entry name" value="RX-like_CC"/>
</dbReference>
<evidence type="ECO:0000259" key="9">
    <source>
        <dbReference type="Pfam" id="PF23598"/>
    </source>
</evidence>
<feature type="domain" description="NB-ARC" evidence="6">
    <location>
        <begin position="161"/>
        <end position="202"/>
    </location>
</feature>
<dbReference type="GO" id="GO:0042742">
    <property type="term" value="P:defense response to bacterium"/>
    <property type="evidence" value="ECO:0007669"/>
    <property type="project" value="UniProtKB-ARBA"/>
</dbReference>
<dbReference type="Pfam" id="PF23598">
    <property type="entry name" value="LRR_14"/>
    <property type="match status" value="1"/>
</dbReference>
<dbReference type="AlphaFoldDB" id="A0A6V7PLL3"/>
<feature type="domain" description="Disease resistance N-terminal" evidence="7">
    <location>
        <begin position="6"/>
        <end position="87"/>
    </location>
</feature>
<organism evidence="10">
    <name type="scientific">Ananas comosus var. bracteatus</name>
    <name type="common">red pineapple</name>
    <dbReference type="NCBI Taxonomy" id="296719"/>
    <lineage>
        <taxon>Eukaryota</taxon>
        <taxon>Viridiplantae</taxon>
        <taxon>Streptophyta</taxon>
        <taxon>Embryophyta</taxon>
        <taxon>Tracheophyta</taxon>
        <taxon>Spermatophyta</taxon>
        <taxon>Magnoliopsida</taxon>
        <taxon>Liliopsida</taxon>
        <taxon>Poales</taxon>
        <taxon>Bromeliaceae</taxon>
        <taxon>Bromelioideae</taxon>
        <taxon>Ananas</taxon>
    </lineage>
</organism>
<dbReference type="SUPFAM" id="SSF52058">
    <property type="entry name" value="L domain-like"/>
    <property type="match status" value="1"/>
</dbReference>
<dbReference type="InterPro" id="IPR027417">
    <property type="entry name" value="P-loop_NTPase"/>
</dbReference>
<dbReference type="GO" id="GO:0043531">
    <property type="term" value="F:ADP binding"/>
    <property type="evidence" value="ECO:0007669"/>
    <property type="project" value="InterPro"/>
</dbReference>
<dbReference type="InterPro" id="IPR036388">
    <property type="entry name" value="WH-like_DNA-bd_sf"/>
</dbReference>
<dbReference type="Pfam" id="PF23559">
    <property type="entry name" value="WHD_DRP"/>
    <property type="match status" value="1"/>
</dbReference>
<dbReference type="FunFam" id="1.10.10.10:FF:000322">
    <property type="entry name" value="Probable disease resistance protein At1g63360"/>
    <property type="match status" value="1"/>
</dbReference>
<dbReference type="Gene3D" id="3.80.10.10">
    <property type="entry name" value="Ribonuclease Inhibitor"/>
    <property type="match status" value="1"/>
</dbReference>
<dbReference type="EMBL" id="LR862149">
    <property type="protein sequence ID" value="CAD1831446.1"/>
    <property type="molecule type" value="Genomic_DNA"/>
</dbReference>
<feature type="domain" description="Disease resistance protein winged helix" evidence="8">
    <location>
        <begin position="447"/>
        <end position="517"/>
    </location>
</feature>
<keyword evidence="2" id="KW-0433">Leucine-rich repeat</keyword>